<evidence type="ECO:0000313" key="3">
    <source>
        <dbReference type="Proteomes" id="UP000299102"/>
    </source>
</evidence>
<dbReference type="AlphaFoldDB" id="A0A4C1VAL4"/>
<protein>
    <submittedName>
        <fullName evidence="2">Uncharacterized protein</fullName>
    </submittedName>
</protein>
<gene>
    <name evidence="2" type="ORF">EVAR_17442_1</name>
</gene>
<evidence type="ECO:0000256" key="1">
    <source>
        <dbReference type="SAM" id="MobiDB-lite"/>
    </source>
</evidence>
<feature type="region of interest" description="Disordered" evidence="1">
    <location>
        <begin position="142"/>
        <end position="161"/>
    </location>
</feature>
<sequence length="161" mass="18332">MSPNTIPLLQIVREADICKFQAFGDTIPQTRHIDTHVKLITLLSPSRSSSFRITIGCGYRFKNERKSGIGTVTGIDSELWIRVERRIENRSKELNRGLNRMPGRAEAEWPRRVAVELKVFGIPILRTSESVNQFLTRIKSKRAAPTRTGGLKSKPFNRQTD</sequence>
<dbReference type="Proteomes" id="UP000299102">
    <property type="component" value="Unassembled WGS sequence"/>
</dbReference>
<proteinExistence type="predicted"/>
<organism evidence="2 3">
    <name type="scientific">Eumeta variegata</name>
    <name type="common">Bagworm moth</name>
    <name type="synonym">Eumeta japonica</name>
    <dbReference type="NCBI Taxonomy" id="151549"/>
    <lineage>
        <taxon>Eukaryota</taxon>
        <taxon>Metazoa</taxon>
        <taxon>Ecdysozoa</taxon>
        <taxon>Arthropoda</taxon>
        <taxon>Hexapoda</taxon>
        <taxon>Insecta</taxon>
        <taxon>Pterygota</taxon>
        <taxon>Neoptera</taxon>
        <taxon>Endopterygota</taxon>
        <taxon>Lepidoptera</taxon>
        <taxon>Glossata</taxon>
        <taxon>Ditrysia</taxon>
        <taxon>Tineoidea</taxon>
        <taxon>Psychidae</taxon>
        <taxon>Oiketicinae</taxon>
        <taxon>Eumeta</taxon>
    </lineage>
</organism>
<dbReference type="EMBL" id="BGZK01000305">
    <property type="protein sequence ID" value="GBP35580.1"/>
    <property type="molecule type" value="Genomic_DNA"/>
</dbReference>
<evidence type="ECO:0000313" key="2">
    <source>
        <dbReference type="EMBL" id="GBP35580.1"/>
    </source>
</evidence>
<reference evidence="2 3" key="1">
    <citation type="journal article" date="2019" name="Commun. Biol.">
        <title>The bagworm genome reveals a unique fibroin gene that provides high tensile strength.</title>
        <authorList>
            <person name="Kono N."/>
            <person name="Nakamura H."/>
            <person name="Ohtoshi R."/>
            <person name="Tomita M."/>
            <person name="Numata K."/>
            <person name="Arakawa K."/>
        </authorList>
    </citation>
    <scope>NUCLEOTIDE SEQUENCE [LARGE SCALE GENOMIC DNA]</scope>
</reference>
<keyword evidence="3" id="KW-1185">Reference proteome</keyword>
<name>A0A4C1VAL4_EUMVA</name>
<comment type="caution">
    <text evidence="2">The sequence shown here is derived from an EMBL/GenBank/DDBJ whole genome shotgun (WGS) entry which is preliminary data.</text>
</comment>
<accession>A0A4C1VAL4</accession>